<reference evidence="8 9" key="1">
    <citation type="journal article" date="2020" name="Genomics">
        <title>Complete, high-quality genomes from long-read metagenomic sequencing of two wolf lichen thalli reveals enigmatic genome architecture.</title>
        <authorList>
            <person name="McKenzie S.K."/>
            <person name="Walston R.F."/>
            <person name="Allen J.L."/>
        </authorList>
    </citation>
    <scope>NUCLEOTIDE SEQUENCE [LARGE SCALE GENOMIC DNA]</scope>
    <source>
        <strain evidence="8">WasteWater1</strain>
    </source>
</reference>
<dbReference type="EMBL" id="JACCJB010000014">
    <property type="protein sequence ID" value="KAF6221452.1"/>
    <property type="molecule type" value="Genomic_DNA"/>
</dbReference>
<keyword evidence="9" id="KW-1185">Reference proteome</keyword>
<dbReference type="GO" id="GO:0046872">
    <property type="term" value="F:metal ion binding"/>
    <property type="evidence" value="ECO:0007669"/>
    <property type="project" value="UniProtKB-KW"/>
</dbReference>
<evidence type="ECO:0000256" key="3">
    <source>
        <dbReference type="ARBA" id="ARBA00022989"/>
    </source>
</evidence>
<evidence type="ECO:0000313" key="9">
    <source>
        <dbReference type="Proteomes" id="UP000593566"/>
    </source>
</evidence>
<feature type="transmembrane region" description="Helical" evidence="7">
    <location>
        <begin position="218"/>
        <end position="235"/>
    </location>
</feature>
<dbReference type="Pfam" id="PF03006">
    <property type="entry name" value="HlyIII"/>
    <property type="match status" value="1"/>
</dbReference>
<feature type="transmembrane region" description="Helical" evidence="7">
    <location>
        <begin position="157"/>
        <end position="177"/>
    </location>
</feature>
<dbReference type="InterPro" id="IPR036465">
    <property type="entry name" value="vWFA_dom_sf"/>
</dbReference>
<dbReference type="PANTHER" id="PTHR20855:SF130">
    <property type="entry name" value="HAEMOLYSIN-III FAMILY PROTEIN"/>
    <property type="match status" value="1"/>
</dbReference>
<comment type="subcellular location">
    <subcellularLocation>
        <location evidence="1">Membrane</location>
        <topology evidence="1">Multi-pass membrane protein</topology>
    </subcellularLocation>
</comment>
<feature type="transmembrane region" description="Helical" evidence="7">
    <location>
        <begin position="183"/>
        <end position="202"/>
    </location>
</feature>
<comment type="caution">
    <text evidence="8">The sequence shown here is derived from an EMBL/GenBank/DDBJ whole genome shotgun (WGS) entry which is preliminary data.</text>
</comment>
<evidence type="ECO:0000256" key="5">
    <source>
        <dbReference type="PIRSR" id="PIRSR604254-1"/>
    </source>
</evidence>
<protein>
    <recommendedName>
        <fullName evidence="10">VWFA domain-containing protein</fullName>
    </recommendedName>
</protein>
<evidence type="ECO:0000313" key="8">
    <source>
        <dbReference type="EMBL" id="KAF6221452.1"/>
    </source>
</evidence>
<proteinExistence type="predicted"/>
<dbReference type="InterPro" id="IPR004254">
    <property type="entry name" value="AdipoR/HlyIII-related"/>
</dbReference>
<dbReference type="GeneID" id="59330721"/>
<dbReference type="GO" id="GO:0016020">
    <property type="term" value="C:membrane"/>
    <property type="evidence" value="ECO:0007669"/>
    <property type="project" value="UniProtKB-SubCell"/>
</dbReference>
<feature type="region of interest" description="Disordered" evidence="6">
    <location>
        <begin position="258"/>
        <end position="329"/>
    </location>
</feature>
<feature type="compositionally biased region" description="Low complexity" evidence="6">
    <location>
        <begin position="258"/>
        <end position="268"/>
    </location>
</feature>
<evidence type="ECO:0008006" key="10">
    <source>
        <dbReference type="Google" id="ProtNLM"/>
    </source>
</evidence>
<feature type="binding site" evidence="5">
    <location>
        <position position="139"/>
    </location>
    <ligand>
        <name>Zn(2+)</name>
        <dbReference type="ChEBI" id="CHEBI:29105"/>
    </ligand>
</feature>
<dbReference type="SUPFAM" id="SSF53300">
    <property type="entry name" value="vWA-like"/>
    <property type="match status" value="1"/>
</dbReference>
<evidence type="ECO:0000256" key="7">
    <source>
        <dbReference type="SAM" id="Phobius"/>
    </source>
</evidence>
<keyword evidence="3 7" id="KW-1133">Transmembrane helix</keyword>
<feature type="transmembrane region" description="Helical" evidence="7">
    <location>
        <begin position="85"/>
        <end position="107"/>
    </location>
</feature>
<gene>
    <name evidence="8" type="ORF">HO133_002308</name>
</gene>
<dbReference type="GO" id="GO:0006882">
    <property type="term" value="P:intracellular zinc ion homeostasis"/>
    <property type="evidence" value="ECO:0007669"/>
    <property type="project" value="TreeGrafter"/>
</dbReference>
<name>A0A8H6FAM0_9LECA</name>
<evidence type="ECO:0000256" key="1">
    <source>
        <dbReference type="ARBA" id="ARBA00004141"/>
    </source>
</evidence>
<sequence>MAKHVRALSATITNNIPSSGNTIAEAGQEAITRSTNAVQRILHYDQLPEWMKIDTYIRRGYRPQQDSFRDCFWSLFYLHNESVNIWSHLLPACFYLVSLLGLDFWTFHSGIKVPTADSAIFQMYIASIVGCLLLSATYHCTNSHSEQISRKTLKLDYFGILLSIIGTNVSATYFGLYGNFLLQGSYIIFILICSAFVFNALLRDDIDGPGAAIRRTKMFIELASTGLIPPAYIWIQGMDQGLEGDSAREAHFSTCFESQSSSSKSAPSPGSPPSYNREGTFDSNSKSSEAAFPSEKGAASKLGPTPSRSATMPIRPPVPTEAPPSGSRRLSIFGFGNGKNKEQKMEEKVTKADGLMRQRWGPPGSPTSEMVRRYWMATRMEQHWEYLRAHHPRQFKKYLGKGYMEPIPTSWVQNRQLAYLYPEPSNWETPAEKRLYYLLNNGVMPDGSMHPVLRPLNINRDMYTIIRRGNERNARQVHLNAQKLAQYQSPGDVFQSDKDIKSHRYSDQVPNTVYEARTAALHELAEGIIHGTDHLETMLLIDVSGSMTWNPHGGMLGPDGILRFHDQPSNILLVQHLVHRVLHHMIPRQQKEHSTQIGIDTVTFSSFGRYVGQISADRFTQDWNRQVQLGGGTQVMQGWQTVKATYFQHQHESYGHGRWDPVFGWQATPGMPKLSLLVFLDGEATDMDEFELELLGETWAYVTIALVGMENCPHHHSHAIELERVAKFNPHVGFFDVHGRVCERMVVEDILSSVYPVDPPSYSEILKPEYDLPPEELPKYSAY</sequence>
<keyword evidence="5" id="KW-0862">Zinc</keyword>
<evidence type="ECO:0000256" key="2">
    <source>
        <dbReference type="ARBA" id="ARBA00022692"/>
    </source>
</evidence>
<organism evidence="8 9">
    <name type="scientific">Letharia lupina</name>
    <dbReference type="NCBI Taxonomy" id="560253"/>
    <lineage>
        <taxon>Eukaryota</taxon>
        <taxon>Fungi</taxon>
        <taxon>Dikarya</taxon>
        <taxon>Ascomycota</taxon>
        <taxon>Pezizomycotina</taxon>
        <taxon>Lecanoromycetes</taxon>
        <taxon>OSLEUM clade</taxon>
        <taxon>Lecanoromycetidae</taxon>
        <taxon>Lecanorales</taxon>
        <taxon>Lecanorineae</taxon>
        <taxon>Parmeliaceae</taxon>
        <taxon>Letharia</taxon>
    </lineage>
</organism>
<dbReference type="RefSeq" id="XP_037150887.1">
    <property type="nucleotide sequence ID" value="XM_037293234.1"/>
</dbReference>
<dbReference type="Gene3D" id="3.40.50.410">
    <property type="entry name" value="von Willebrand factor, type A domain"/>
    <property type="match status" value="1"/>
</dbReference>
<keyword evidence="2 7" id="KW-0812">Transmembrane</keyword>
<feature type="transmembrane region" description="Helical" evidence="7">
    <location>
        <begin position="119"/>
        <end position="136"/>
    </location>
</feature>
<dbReference type="AlphaFoldDB" id="A0A8H6FAM0"/>
<evidence type="ECO:0000256" key="6">
    <source>
        <dbReference type="SAM" id="MobiDB-lite"/>
    </source>
</evidence>
<dbReference type="Proteomes" id="UP000593566">
    <property type="component" value="Unassembled WGS sequence"/>
</dbReference>
<keyword evidence="4 7" id="KW-0472">Membrane</keyword>
<dbReference type="GO" id="GO:0038023">
    <property type="term" value="F:signaling receptor activity"/>
    <property type="evidence" value="ECO:0007669"/>
    <property type="project" value="TreeGrafter"/>
</dbReference>
<accession>A0A8H6FAM0</accession>
<keyword evidence="5" id="KW-0479">Metal-binding</keyword>
<dbReference type="PANTHER" id="PTHR20855">
    <property type="entry name" value="ADIPOR/PROGESTIN RECEPTOR-RELATED"/>
    <property type="match status" value="1"/>
</dbReference>
<evidence type="ECO:0000256" key="4">
    <source>
        <dbReference type="ARBA" id="ARBA00023136"/>
    </source>
</evidence>